<keyword evidence="1 4" id="KW-0489">Methyltransferase</keyword>
<dbReference type="GO" id="GO:0008168">
    <property type="term" value="F:methyltransferase activity"/>
    <property type="evidence" value="ECO:0007669"/>
    <property type="project" value="UniProtKB-KW"/>
</dbReference>
<keyword evidence="2 4" id="KW-0808">Transferase</keyword>
<dbReference type="Pfam" id="PF13649">
    <property type="entry name" value="Methyltransf_25"/>
    <property type="match status" value="1"/>
</dbReference>
<dbReference type="CDD" id="cd02440">
    <property type="entry name" value="AdoMet_MTases"/>
    <property type="match status" value="1"/>
</dbReference>
<dbReference type="RefSeq" id="WP_089316051.1">
    <property type="nucleotide sequence ID" value="NZ_FZNP01000019.1"/>
</dbReference>
<accession>A0A239F2Y7</accession>
<dbReference type="PANTHER" id="PTHR43861">
    <property type="entry name" value="TRANS-ACONITATE 2-METHYLTRANSFERASE-RELATED"/>
    <property type="match status" value="1"/>
</dbReference>
<dbReference type="InterPro" id="IPR029063">
    <property type="entry name" value="SAM-dependent_MTases_sf"/>
</dbReference>
<proteinExistence type="predicted"/>
<evidence type="ECO:0000256" key="2">
    <source>
        <dbReference type="ARBA" id="ARBA00022679"/>
    </source>
</evidence>
<dbReference type="PANTHER" id="PTHR43861:SF1">
    <property type="entry name" value="TRANS-ACONITATE 2-METHYLTRANSFERASE"/>
    <property type="match status" value="1"/>
</dbReference>
<protein>
    <submittedName>
        <fullName evidence="4">Methyltransferase domain-containing protein</fullName>
    </submittedName>
</protein>
<dbReference type="AlphaFoldDB" id="A0A239F2Y7"/>
<dbReference type="SUPFAM" id="SSF53335">
    <property type="entry name" value="S-adenosyl-L-methionine-dependent methyltransferases"/>
    <property type="match status" value="1"/>
</dbReference>
<dbReference type="Proteomes" id="UP000198420">
    <property type="component" value="Unassembled WGS sequence"/>
</dbReference>
<evidence type="ECO:0000313" key="4">
    <source>
        <dbReference type="EMBL" id="SNS51071.1"/>
    </source>
</evidence>
<reference evidence="5" key="1">
    <citation type="submission" date="2017-06" db="EMBL/GenBank/DDBJ databases">
        <authorList>
            <person name="Varghese N."/>
            <person name="Submissions S."/>
        </authorList>
    </citation>
    <scope>NUCLEOTIDE SEQUENCE [LARGE SCALE GENOMIC DNA]</scope>
    <source>
        <strain evidence="5">DSM 44485</strain>
    </source>
</reference>
<dbReference type="InterPro" id="IPR041698">
    <property type="entry name" value="Methyltransf_25"/>
</dbReference>
<gene>
    <name evidence="4" type="ORF">SAMN06265355_11964</name>
</gene>
<keyword evidence="5" id="KW-1185">Reference proteome</keyword>
<sequence>MTAADIDPADVKQGQRASWDALSSNWEAAQERFELGAAAVTERLLDLGGVRAGHAVLDVGTGHGEPALTAARRVGPTGRVTGVDISPSMLHLARRRAEGTPNIEFAEADVESIDLPAASFDVVVSRWGLMFAVDRVAAFRGLARLLVPGGVLAAAVWSEAPGAPAISLGFRVLSERLELPPPPPGMPGPFSMADPQRLAAEVAAAGFTDVAVTEFVARFPFDSVEQCVAFTKAVTPPMLLQKLAERFGSADDPGTWRAFADATEPYRSGGGAFTLPSTALIIRAVAPARDRARTSTSPATRPVRGRR</sequence>
<feature type="domain" description="Methyltransferase" evidence="3">
    <location>
        <begin position="56"/>
        <end position="150"/>
    </location>
</feature>
<dbReference type="GO" id="GO:0032259">
    <property type="term" value="P:methylation"/>
    <property type="evidence" value="ECO:0007669"/>
    <property type="project" value="UniProtKB-KW"/>
</dbReference>
<dbReference type="Gene3D" id="3.40.50.150">
    <property type="entry name" value="Vaccinia Virus protein VP39"/>
    <property type="match status" value="1"/>
</dbReference>
<evidence type="ECO:0000256" key="1">
    <source>
        <dbReference type="ARBA" id="ARBA00022603"/>
    </source>
</evidence>
<organism evidence="4 5">
    <name type="scientific">Actinomadura mexicana</name>
    <dbReference type="NCBI Taxonomy" id="134959"/>
    <lineage>
        <taxon>Bacteria</taxon>
        <taxon>Bacillati</taxon>
        <taxon>Actinomycetota</taxon>
        <taxon>Actinomycetes</taxon>
        <taxon>Streptosporangiales</taxon>
        <taxon>Thermomonosporaceae</taxon>
        <taxon>Actinomadura</taxon>
    </lineage>
</organism>
<name>A0A239F2Y7_9ACTN</name>
<evidence type="ECO:0000259" key="3">
    <source>
        <dbReference type="Pfam" id="PF13649"/>
    </source>
</evidence>
<evidence type="ECO:0000313" key="5">
    <source>
        <dbReference type="Proteomes" id="UP000198420"/>
    </source>
</evidence>
<dbReference type="EMBL" id="FZNP01000019">
    <property type="protein sequence ID" value="SNS51071.1"/>
    <property type="molecule type" value="Genomic_DNA"/>
</dbReference>
<dbReference type="OrthoDB" id="9795634at2"/>